<comment type="caution">
    <text evidence="1">The sequence shown here is derived from an EMBL/GenBank/DDBJ whole genome shotgun (WGS) entry which is preliminary data.</text>
</comment>
<evidence type="ECO:0000313" key="1">
    <source>
        <dbReference type="EMBL" id="KMW58711.1"/>
    </source>
</evidence>
<dbReference type="Gene3D" id="1.10.10.10">
    <property type="entry name" value="Winged helix-like DNA-binding domain superfamily/Winged helix DNA-binding domain"/>
    <property type="match status" value="1"/>
</dbReference>
<dbReference type="PATRIC" id="fig|1675527.3.peg.3864"/>
<organism evidence="1 2">
    <name type="scientific">Candidatus Rhodobacter oscarellae</name>
    <dbReference type="NCBI Taxonomy" id="1675527"/>
    <lineage>
        <taxon>Bacteria</taxon>
        <taxon>Pseudomonadati</taxon>
        <taxon>Pseudomonadota</taxon>
        <taxon>Alphaproteobacteria</taxon>
        <taxon>Rhodobacterales</taxon>
        <taxon>Rhodobacter group</taxon>
        <taxon>Rhodobacter</taxon>
    </lineage>
</organism>
<dbReference type="InterPro" id="IPR036390">
    <property type="entry name" value="WH_DNA-bd_sf"/>
</dbReference>
<dbReference type="EMBL" id="LFTY01000002">
    <property type="protein sequence ID" value="KMW58711.1"/>
    <property type="molecule type" value="Genomic_DNA"/>
</dbReference>
<accession>A0A0J9E7M8</accession>
<dbReference type="InterPro" id="IPR036388">
    <property type="entry name" value="WH-like_DNA-bd_sf"/>
</dbReference>
<keyword evidence="2" id="KW-1185">Reference proteome</keyword>
<dbReference type="SUPFAM" id="SSF46785">
    <property type="entry name" value="Winged helix' DNA-binding domain"/>
    <property type="match status" value="1"/>
</dbReference>
<dbReference type="Proteomes" id="UP000037178">
    <property type="component" value="Unassembled WGS sequence"/>
</dbReference>
<gene>
    <name evidence="1" type="ORF">AIOL_003690</name>
</gene>
<dbReference type="AlphaFoldDB" id="A0A0J9E7M8"/>
<proteinExistence type="predicted"/>
<protein>
    <submittedName>
        <fullName evidence="1">Uncharacterized protein</fullName>
    </submittedName>
</protein>
<name>A0A0J9E7M8_9RHOB</name>
<reference evidence="1 2" key="1">
    <citation type="submission" date="2015-06" db="EMBL/GenBank/DDBJ databases">
        <title>Draft genome sequence of an Alphaproteobacteria species associated to the Mediterranean sponge Oscarella lobularis.</title>
        <authorList>
            <person name="Jourda C."/>
            <person name="Santini S."/>
            <person name="Claverie J.-M."/>
        </authorList>
    </citation>
    <scope>NUCLEOTIDE SEQUENCE [LARGE SCALE GENOMIC DNA]</scope>
    <source>
        <strain evidence="1">IGS</strain>
    </source>
</reference>
<evidence type="ECO:0000313" key="2">
    <source>
        <dbReference type="Proteomes" id="UP000037178"/>
    </source>
</evidence>
<sequence>MSTLIDKKDDTFLGTNLKGMMMTLLAQWNGYMDEGRAATEFAEIRQSDMRVFGQLRGRVMKLSDIHRELGFSRQAAQQAVDRLAGHGVLQVALAQGSRRDKVVSVTEKGQRLRTLAAVQIRQIEEGCADVIGEDGKEQLRALLVRLVEGQRRS</sequence>
<dbReference type="STRING" id="1675527.AIOL_003690"/>